<evidence type="ECO:0000313" key="3">
    <source>
        <dbReference type="Proteomes" id="UP001152320"/>
    </source>
</evidence>
<keyword evidence="3" id="KW-1185">Reference proteome</keyword>
<dbReference type="Pfam" id="PF05551">
    <property type="entry name" value="zf-His_Me_endon"/>
    <property type="match status" value="1"/>
</dbReference>
<dbReference type="AlphaFoldDB" id="A0A9Q1B8K5"/>
<organism evidence="2 3">
    <name type="scientific">Holothuria leucospilota</name>
    <name type="common">Black long sea cucumber</name>
    <name type="synonym">Mertensiothuria leucospilota</name>
    <dbReference type="NCBI Taxonomy" id="206669"/>
    <lineage>
        <taxon>Eukaryota</taxon>
        <taxon>Metazoa</taxon>
        <taxon>Echinodermata</taxon>
        <taxon>Eleutherozoa</taxon>
        <taxon>Echinozoa</taxon>
        <taxon>Holothuroidea</taxon>
        <taxon>Aspidochirotacea</taxon>
        <taxon>Aspidochirotida</taxon>
        <taxon>Holothuriidae</taxon>
        <taxon>Holothuria</taxon>
    </lineage>
</organism>
<dbReference type="Proteomes" id="UP001152320">
    <property type="component" value="Unassembled WGS sequence"/>
</dbReference>
<dbReference type="OrthoDB" id="10172887at2759"/>
<dbReference type="InterPro" id="IPR044925">
    <property type="entry name" value="His-Me_finger_sf"/>
</dbReference>
<reference evidence="2" key="1">
    <citation type="submission" date="2021-10" db="EMBL/GenBank/DDBJ databases">
        <title>Tropical sea cucumber genome reveals ecological adaptation and Cuvierian tubules defense mechanism.</title>
        <authorList>
            <person name="Chen T."/>
        </authorList>
    </citation>
    <scope>NUCLEOTIDE SEQUENCE</scope>
    <source>
        <strain evidence="2">Nanhai2018</strain>
        <tissue evidence="2">Muscle</tissue>
    </source>
</reference>
<evidence type="ECO:0000259" key="1">
    <source>
        <dbReference type="Pfam" id="PF05551"/>
    </source>
</evidence>
<dbReference type="InterPro" id="IPR008704">
    <property type="entry name" value="Endonuclease_Zinc-binding_loop"/>
</dbReference>
<sequence length="135" mass="15471">MTEEDWTRWAGTVAARLWRKSHRTDQGCIVWDGAKTKARSNATPYGYLRLKVPGGGERKTMRVHVLAYLVESICVRELLLAQDRDFDISHRCHNSLCINFSHLSAEERYVNNSRKTCHNSGQCQGHQAYADCIFV</sequence>
<dbReference type="InterPro" id="IPR044930">
    <property type="entry name" value="Homing_endonuclease_His-Me"/>
</dbReference>
<proteinExistence type="predicted"/>
<comment type="caution">
    <text evidence="2">The sequence shown here is derived from an EMBL/GenBank/DDBJ whole genome shotgun (WGS) entry which is preliminary data.</text>
</comment>
<gene>
    <name evidence="2" type="ORF">HOLleu_44695</name>
</gene>
<dbReference type="SUPFAM" id="SSF54060">
    <property type="entry name" value="His-Me finger endonucleases"/>
    <property type="match status" value="1"/>
</dbReference>
<accession>A0A9Q1B8K5</accession>
<name>A0A9Q1B8K5_HOLLE</name>
<dbReference type="EMBL" id="JAIZAY010001125">
    <property type="protein sequence ID" value="KAJ8017706.1"/>
    <property type="molecule type" value="Genomic_DNA"/>
</dbReference>
<dbReference type="GO" id="GO:0004519">
    <property type="term" value="F:endonuclease activity"/>
    <property type="evidence" value="ECO:0007669"/>
    <property type="project" value="InterPro"/>
</dbReference>
<protein>
    <recommendedName>
        <fullName evidence="1">Zinc-binding loop region of homing endonuclease domain-containing protein</fullName>
    </recommendedName>
</protein>
<feature type="domain" description="Zinc-binding loop region of homing endonuclease" evidence="1">
    <location>
        <begin position="35"/>
        <end position="125"/>
    </location>
</feature>
<evidence type="ECO:0000313" key="2">
    <source>
        <dbReference type="EMBL" id="KAJ8017706.1"/>
    </source>
</evidence>
<dbReference type="Gene3D" id="3.90.75.10">
    <property type="entry name" value="Homing Intron 3 (I-ppo) Encoded Endonuclease, Chain A"/>
    <property type="match status" value="1"/>
</dbReference>